<sequence>MGVWETIEGYLSDGYDAAVKGIEGGTDASIKILKESLKQLVKLDAGRKLKKKNKIVKTYKEVIKEDGAATKTAIMSISNQLNTNIKGQFSKSITETVSEKADGYDNL</sequence>
<keyword evidence="2" id="KW-1185">Reference proteome</keyword>
<name>A0A2L0D3B1_9STRE</name>
<protein>
    <submittedName>
        <fullName evidence="1">Uncharacterized protein</fullName>
    </submittedName>
</protein>
<dbReference type="AlphaFoldDB" id="A0A2L0D3B1"/>
<evidence type="ECO:0000313" key="1">
    <source>
        <dbReference type="EMBL" id="AUW96313.1"/>
    </source>
</evidence>
<dbReference type="RefSeq" id="WP_104967645.1">
    <property type="nucleotide sequence ID" value="NZ_CP025536.1"/>
</dbReference>
<evidence type="ECO:0000313" key="2">
    <source>
        <dbReference type="Proteomes" id="UP000238956"/>
    </source>
</evidence>
<reference evidence="1 2" key="1">
    <citation type="submission" date="2017-12" db="EMBL/GenBank/DDBJ databases">
        <authorList>
            <person name="Hurst M.R.H."/>
        </authorList>
    </citation>
    <scope>NUCLEOTIDE SEQUENCE [LARGE SCALE GENOMIC DNA]</scope>
    <source>
        <strain evidence="1 2">TH11417</strain>
    </source>
</reference>
<reference evidence="1 2" key="2">
    <citation type="submission" date="2018-02" db="EMBL/GenBank/DDBJ databases">
        <title>Whole genome sequencing analysis of Streptococcus pluranimalium isolated from cattle infected mastitis in China.</title>
        <authorList>
            <person name="Zhang J.-R."/>
            <person name="Hu G.-Z."/>
        </authorList>
    </citation>
    <scope>NUCLEOTIDE SEQUENCE [LARGE SCALE GENOMIC DNA]</scope>
    <source>
        <strain evidence="1 2">TH11417</strain>
    </source>
</reference>
<dbReference type="KEGG" id="splr:C0J00_03865"/>
<dbReference type="GeneID" id="98393047"/>
<dbReference type="Proteomes" id="UP000238956">
    <property type="component" value="Chromosome"/>
</dbReference>
<accession>A0A2L0D3B1</accession>
<organism evidence="1 2">
    <name type="scientific">Streptococcus pluranimalium</name>
    <dbReference type="NCBI Taxonomy" id="82348"/>
    <lineage>
        <taxon>Bacteria</taxon>
        <taxon>Bacillati</taxon>
        <taxon>Bacillota</taxon>
        <taxon>Bacilli</taxon>
        <taxon>Lactobacillales</taxon>
        <taxon>Streptococcaceae</taxon>
        <taxon>Streptococcus</taxon>
    </lineage>
</organism>
<dbReference type="EMBL" id="CP025536">
    <property type="protein sequence ID" value="AUW96313.1"/>
    <property type="molecule type" value="Genomic_DNA"/>
</dbReference>
<proteinExistence type="predicted"/>
<gene>
    <name evidence="1" type="ORF">C0J00_03865</name>
</gene>